<reference evidence="2" key="1">
    <citation type="submission" date="2015-06" db="EMBL/GenBank/DDBJ databases">
        <title>Expansion of signal transduction pathways in fungi by whole-genome duplication.</title>
        <authorList>
            <consortium name="DOE Joint Genome Institute"/>
            <person name="Corrochano L.M."/>
            <person name="Kuo A."/>
            <person name="Marcet-Houben M."/>
            <person name="Polaino S."/>
            <person name="Salamov A."/>
            <person name="Villalobos J.M."/>
            <person name="Alvarez M.I."/>
            <person name="Avalos J."/>
            <person name="Benito E.P."/>
            <person name="Benoit I."/>
            <person name="Burger G."/>
            <person name="Camino L.P."/>
            <person name="Canovas D."/>
            <person name="Cerda-Olmedo E."/>
            <person name="Cheng J.-F."/>
            <person name="Dominguez A."/>
            <person name="Elias M."/>
            <person name="Eslava A.P."/>
            <person name="Glaser F."/>
            <person name="Grimwood J."/>
            <person name="Gutierrez G."/>
            <person name="Heitman J."/>
            <person name="Henrissat B."/>
            <person name="Iturriaga E.A."/>
            <person name="Lang B.F."/>
            <person name="Lavin J.L."/>
            <person name="Lee S."/>
            <person name="Li W."/>
            <person name="Lindquist E."/>
            <person name="Lopez-Garcia S."/>
            <person name="Luque E.M."/>
            <person name="Marcos A.T."/>
            <person name="Martin J."/>
            <person name="McCluskey K."/>
            <person name="Medina H.R."/>
            <person name="Miralles-Duran A."/>
            <person name="Miyazaki A."/>
            <person name="Munoz-Torres E."/>
            <person name="Oguiza J.A."/>
            <person name="Ohm R."/>
            <person name="Olmedo M."/>
            <person name="Orejas M."/>
            <person name="Ortiz-Castellanos L."/>
            <person name="Pisabarro A.G."/>
            <person name="Rodriguez-Romero J."/>
            <person name="Ruiz-Herrera J."/>
            <person name="Ruiz-Vazquez R."/>
            <person name="Sanz C."/>
            <person name="Schackwitz W."/>
            <person name="Schmutz J."/>
            <person name="Shahriari M."/>
            <person name="Shelest E."/>
            <person name="Silva-Franco F."/>
            <person name="Soanes D."/>
            <person name="Syed K."/>
            <person name="Tagua V.G."/>
            <person name="Talbot N.J."/>
            <person name="Thon M."/>
            <person name="De vries R.P."/>
            <person name="Wiebenga A."/>
            <person name="Yadav J.S."/>
            <person name="Braun E.L."/>
            <person name="Baker S."/>
            <person name="Garre V."/>
            <person name="Horwitz B."/>
            <person name="Torres-Martinez S."/>
            <person name="Idnurm A."/>
            <person name="Herrera-Estrella A."/>
            <person name="Gabaldon T."/>
            <person name="Grigoriev I.V."/>
        </authorList>
    </citation>
    <scope>NUCLEOTIDE SEQUENCE [LARGE SCALE GENOMIC DNA]</scope>
    <source>
        <strain evidence="2">NRRL 1555(-)</strain>
    </source>
</reference>
<dbReference type="InterPro" id="IPR006912">
    <property type="entry name" value="Harbinger_derived_prot"/>
</dbReference>
<name>A0A162WHF5_PHYB8</name>
<dbReference type="AlphaFoldDB" id="A0A162WHF5"/>
<dbReference type="Proteomes" id="UP000077315">
    <property type="component" value="Unassembled WGS sequence"/>
</dbReference>
<dbReference type="PANTHER" id="PTHR47150">
    <property type="entry name" value="OS12G0169200 PROTEIN"/>
    <property type="match status" value="1"/>
</dbReference>
<sequence>MNKSFATIILKEENLKTATIILEAVASYNLWIGHVFFGLPDSLNNINILNQSFLFKDLADRQGPEIEYRVNGNKYMMRYYLTDSIYPSYTAFIKSFNDHQTAKKKGVNREVVIKDRLEIESVLAEVPRLIPRSEILFPNRTFASCLQRNIRIWDQKQHFSLRQNVIDSLWKIEGER</sequence>
<accession>A0A162WHF5</accession>
<dbReference type="Pfam" id="PF04827">
    <property type="entry name" value="Plant_tran"/>
    <property type="match status" value="1"/>
</dbReference>
<dbReference type="PANTHER" id="PTHR47150:SF5">
    <property type="entry name" value="OS07G0546750 PROTEIN"/>
    <property type="match status" value="1"/>
</dbReference>
<evidence type="ECO:0000313" key="2">
    <source>
        <dbReference type="Proteomes" id="UP000077315"/>
    </source>
</evidence>
<proteinExistence type="predicted"/>
<dbReference type="GeneID" id="28998179"/>
<dbReference type="VEuPathDB" id="FungiDB:PHYBLDRAFT_174518"/>
<protein>
    <submittedName>
        <fullName evidence="1">Uncharacterized protein</fullName>
    </submittedName>
</protein>
<gene>
    <name evidence="1" type="ORF">PHYBLDRAFT_174518</name>
</gene>
<dbReference type="OrthoDB" id="2287304at2759"/>
<dbReference type="EMBL" id="KV441025">
    <property type="protein sequence ID" value="OAD67135.1"/>
    <property type="molecule type" value="Genomic_DNA"/>
</dbReference>
<dbReference type="RefSeq" id="XP_018285175.1">
    <property type="nucleotide sequence ID" value="XM_018437273.1"/>
</dbReference>
<dbReference type="InParanoid" id="A0A162WHF5"/>
<keyword evidence="2" id="KW-1185">Reference proteome</keyword>
<organism evidence="1 2">
    <name type="scientific">Phycomyces blakesleeanus (strain ATCC 8743b / DSM 1359 / FGSC 10004 / NBRC 33097 / NRRL 1555)</name>
    <dbReference type="NCBI Taxonomy" id="763407"/>
    <lineage>
        <taxon>Eukaryota</taxon>
        <taxon>Fungi</taxon>
        <taxon>Fungi incertae sedis</taxon>
        <taxon>Mucoromycota</taxon>
        <taxon>Mucoromycotina</taxon>
        <taxon>Mucoromycetes</taxon>
        <taxon>Mucorales</taxon>
        <taxon>Phycomycetaceae</taxon>
        <taxon>Phycomyces</taxon>
    </lineage>
</organism>
<evidence type="ECO:0000313" key="1">
    <source>
        <dbReference type="EMBL" id="OAD67135.1"/>
    </source>
</evidence>